<proteinExistence type="predicted"/>
<keyword evidence="1" id="KW-0472">Membrane</keyword>
<feature type="transmembrane region" description="Helical" evidence="1">
    <location>
        <begin position="151"/>
        <end position="176"/>
    </location>
</feature>
<feature type="transmembrane region" description="Helical" evidence="1">
    <location>
        <begin position="218"/>
        <end position="241"/>
    </location>
</feature>
<evidence type="ECO:0000313" key="2">
    <source>
        <dbReference type="EMBL" id="CAD8524584.1"/>
    </source>
</evidence>
<accession>A0A7S0IKK1</accession>
<protein>
    <submittedName>
        <fullName evidence="2">Uncharacterized protein</fullName>
    </submittedName>
</protein>
<keyword evidence="1" id="KW-1133">Transmembrane helix</keyword>
<sequence>MTPEDAMHKPAKGRSPISRMERLVRRAWGLPTGEGFFCEHPSNPSARRAPGYHHVNERGNTMMMETGTWEEANDAVNKPMKYAPERGANDVDTRREHERREDLDLGLHNFTKKNYQMMMSKPEGRSDALLSLSLGEDIWHILTVDMSLPRLLLLEVLIEFTFIFIGSVALTLVAAAEGQDLDSDLLSSKLMLSLTTVRISSDAIFGWAERTPSTKPEIAVLALLGWFHWLLLSVAGAIIVARALRPLQQVAFAPDCAVNEKEVAIRMTVLRRTVVLYDVQVKMMATIRGVRHNLPLARGVNFYDHITAIPITFKHDITDENSPLYNLDFSAVMSISICVSATDDSGNPVMAHAIYFNPKSWLAGKPEFQATFANRSPFPRILRGNFADQIRIFRLPNSEATYVGSSVPIFIYNMENFNRVIPLEEKEDETV</sequence>
<keyword evidence="1" id="KW-0812">Transmembrane</keyword>
<organism evidence="2">
    <name type="scientific">Micromonas pusilla</name>
    <name type="common">Picoplanktonic green alga</name>
    <name type="synonym">Chromulina pusilla</name>
    <dbReference type="NCBI Taxonomy" id="38833"/>
    <lineage>
        <taxon>Eukaryota</taxon>
        <taxon>Viridiplantae</taxon>
        <taxon>Chlorophyta</taxon>
        <taxon>Mamiellophyceae</taxon>
        <taxon>Mamiellales</taxon>
        <taxon>Mamiellaceae</taxon>
        <taxon>Micromonas</taxon>
    </lineage>
</organism>
<dbReference type="EMBL" id="HBEQ01013497">
    <property type="protein sequence ID" value="CAD8524584.1"/>
    <property type="molecule type" value="Transcribed_RNA"/>
</dbReference>
<evidence type="ECO:0000256" key="1">
    <source>
        <dbReference type="SAM" id="Phobius"/>
    </source>
</evidence>
<dbReference type="AlphaFoldDB" id="A0A7S0IKK1"/>
<reference evidence="2" key="1">
    <citation type="submission" date="2021-01" db="EMBL/GenBank/DDBJ databases">
        <authorList>
            <person name="Corre E."/>
            <person name="Pelletier E."/>
            <person name="Niang G."/>
            <person name="Scheremetjew M."/>
            <person name="Finn R."/>
            <person name="Kale V."/>
            <person name="Holt S."/>
            <person name="Cochrane G."/>
            <person name="Meng A."/>
            <person name="Brown T."/>
            <person name="Cohen L."/>
        </authorList>
    </citation>
    <scope>NUCLEOTIDE SEQUENCE</scope>
    <source>
        <strain evidence="2">CCMP1723</strain>
    </source>
</reference>
<gene>
    <name evidence="2" type="ORF">MCOM1403_LOCUS10862</name>
</gene>
<name>A0A7S0IKK1_MICPS</name>